<keyword evidence="3" id="KW-1185">Reference proteome</keyword>
<protein>
    <recommendedName>
        <fullName evidence="4">Ubiquitin-like protease family profile domain-containing protein</fullName>
    </recommendedName>
</protein>
<evidence type="ECO:0000256" key="1">
    <source>
        <dbReference type="SAM" id="Phobius"/>
    </source>
</evidence>
<dbReference type="InterPro" id="IPR038765">
    <property type="entry name" value="Papain-like_cys_pep_sf"/>
</dbReference>
<dbReference type="Proteomes" id="UP001428341">
    <property type="component" value="Unassembled WGS sequence"/>
</dbReference>
<gene>
    <name evidence="2" type="ORF">WN944_023309</name>
</gene>
<dbReference type="AlphaFoldDB" id="A0AAP0N044"/>
<feature type="transmembrane region" description="Helical" evidence="1">
    <location>
        <begin position="33"/>
        <end position="58"/>
    </location>
</feature>
<comment type="caution">
    <text evidence="2">The sequence shown here is derived from an EMBL/GenBank/DDBJ whole genome shotgun (WGS) entry which is preliminary data.</text>
</comment>
<evidence type="ECO:0000313" key="3">
    <source>
        <dbReference type="Proteomes" id="UP001428341"/>
    </source>
</evidence>
<keyword evidence="1" id="KW-1133">Transmembrane helix</keyword>
<sequence>MLSLAPQRLINIEIISVVSELLSTRQKNKGKKLLYSWFLPVLNAIIVPVSHGFAHWYLLVVSVQEHCAEIWDPVPSSMTSNIFVTEVQKILTCLDTVLNEEISQIFGRTFKFRTFSIFQPYFVMKDCEAHDYALCIATLMKDIGQTQQPQTQIGSDSHGERLRLMLLLVHFEDNCVRDKVFESANIYHRGTEKDAVIRDQDLAIRLRANRLKSRKMGHGPRK</sequence>
<organism evidence="2 3">
    <name type="scientific">Citrus x changshan-huyou</name>
    <dbReference type="NCBI Taxonomy" id="2935761"/>
    <lineage>
        <taxon>Eukaryota</taxon>
        <taxon>Viridiplantae</taxon>
        <taxon>Streptophyta</taxon>
        <taxon>Embryophyta</taxon>
        <taxon>Tracheophyta</taxon>
        <taxon>Spermatophyta</taxon>
        <taxon>Magnoliopsida</taxon>
        <taxon>eudicotyledons</taxon>
        <taxon>Gunneridae</taxon>
        <taxon>Pentapetalae</taxon>
        <taxon>rosids</taxon>
        <taxon>malvids</taxon>
        <taxon>Sapindales</taxon>
        <taxon>Rutaceae</taxon>
        <taxon>Aurantioideae</taxon>
        <taxon>Citrus</taxon>
    </lineage>
</organism>
<name>A0AAP0N044_9ROSI</name>
<evidence type="ECO:0008006" key="4">
    <source>
        <dbReference type="Google" id="ProtNLM"/>
    </source>
</evidence>
<reference evidence="2 3" key="1">
    <citation type="submission" date="2024-05" db="EMBL/GenBank/DDBJ databases">
        <title>Haplotype-resolved chromosome-level genome assembly of Huyou (Citrus changshanensis).</title>
        <authorList>
            <person name="Miao C."/>
            <person name="Chen W."/>
            <person name="Wu Y."/>
            <person name="Wang L."/>
            <person name="Zhao S."/>
            <person name="Grierson D."/>
            <person name="Xu C."/>
            <person name="Chen K."/>
        </authorList>
    </citation>
    <scope>NUCLEOTIDE SEQUENCE [LARGE SCALE GENOMIC DNA]</scope>
    <source>
        <strain evidence="2">01-14</strain>
        <tissue evidence="2">Leaf</tissue>
    </source>
</reference>
<dbReference type="Gene3D" id="3.40.395.10">
    <property type="entry name" value="Adenoviral Proteinase, Chain A"/>
    <property type="match status" value="1"/>
</dbReference>
<evidence type="ECO:0000313" key="2">
    <source>
        <dbReference type="EMBL" id="KAK9230342.1"/>
    </source>
</evidence>
<keyword evidence="1" id="KW-0472">Membrane</keyword>
<keyword evidence="1" id="KW-0812">Transmembrane</keyword>
<dbReference type="EMBL" id="JBCGBO010000001">
    <property type="protein sequence ID" value="KAK9230342.1"/>
    <property type="molecule type" value="Genomic_DNA"/>
</dbReference>
<dbReference type="SUPFAM" id="SSF54001">
    <property type="entry name" value="Cysteine proteinases"/>
    <property type="match status" value="1"/>
</dbReference>
<proteinExistence type="predicted"/>
<accession>A0AAP0N044</accession>